<evidence type="ECO:0000259" key="5">
    <source>
        <dbReference type="Pfam" id="PF04542"/>
    </source>
</evidence>
<dbReference type="GO" id="GO:0006352">
    <property type="term" value="P:DNA-templated transcription initiation"/>
    <property type="evidence" value="ECO:0007669"/>
    <property type="project" value="InterPro"/>
</dbReference>
<evidence type="ECO:0000256" key="2">
    <source>
        <dbReference type="ARBA" id="ARBA00023015"/>
    </source>
</evidence>
<dbReference type="InterPro" id="IPR039425">
    <property type="entry name" value="RNA_pol_sigma-70-like"/>
</dbReference>
<keyword evidence="3" id="KW-0731">Sigma factor</keyword>
<comment type="similarity">
    <text evidence="1">Belongs to the sigma-70 factor family. ECF subfamily.</text>
</comment>
<dbReference type="SUPFAM" id="SSF88946">
    <property type="entry name" value="Sigma2 domain of RNA polymerase sigma factors"/>
    <property type="match status" value="1"/>
</dbReference>
<dbReference type="Gene3D" id="1.10.1740.10">
    <property type="match status" value="1"/>
</dbReference>
<name>A0A7G5GR85_9BACT</name>
<dbReference type="CDD" id="cd06171">
    <property type="entry name" value="Sigma70_r4"/>
    <property type="match status" value="1"/>
</dbReference>
<evidence type="ECO:0000313" key="7">
    <source>
        <dbReference type="EMBL" id="QMW01377.1"/>
    </source>
</evidence>
<dbReference type="Proteomes" id="UP000515369">
    <property type="component" value="Chromosome"/>
</dbReference>
<dbReference type="InterPro" id="IPR007627">
    <property type="entry name" value="RNA_pol_sigma70_r2"/>
</dbReference>
<dbReference type="Pfam" id="PF04542">
    <property type="entry name" value="Sigma70_r2"/>
    <property type="match status" value="1"/>
</dbReference>
<keyword evidence="2" id="KW-0805">Transcription regulation</keyword>
<dbReference type="PANTHER" id="PTHR43133:SF46">
    <property type="entry name" value="RNA POLYMERASE SIGMA-70 FACTOR ECF SUBFAMILY"/>
    <property type="match status" value="1"/>
</dbReference>
<feature type="domain" description="RNA polymerase sigma factor 70 region 4 type 2" evidence="6">
    <location>
        <begin position="149"/>
        <end position="200"/>
    </location>
</feature>
<evidence type="ECO:0000259" key="6">
    <source>
        <dbReference type="Pfam" id="PF08281"/>
    </source>
</evidence>
<dbReference type="PANTHER" id="PTHR43133">
    <property type="entry name" value="RNA POLYMERASE ECF-TYPE SIGMA FACTO"/>
    <property type="match status" value="1"/>
</dbReference>
<keyword evidence="4" id="KW-0804">Transcription</keyword>
<dbReference type="InterPro" id="IPR013324">
    <property type="entry name" value="RNA_pol_sigma_r3/r4-like"/>
</dbReference>
<sequence length="218" mass="25556">MENLSPFSDAPKAFPFAMPEEANSVPLSTDDPELLIRRGFEQDPKLGCELLYHRYYQNLCSYAVRFVLSKEVAEDLVSDVFLTFWKNATYQQITVCYSAYFYRAVRNKSYNYLRQELNRTQTFDPDTDEDLIDSDTPEAIIHFQELTHRLDAEIQALPPQCRRAFMLNRYEGKRYIDIATELHISQKAVEHLISRALTRLRTHLTSEWLILLSLISFL</sequence>
<gene>
    <name evidence="7" type="ORF">H3H32_25945</name>
</gene>
<dbReference type="GO" id="GO:0003677">
    <property type="term" value="F:DNA binding"/>
    <property type="evidence" value="ECO:0007669"/>
    <property type="project" value="InterPro"/>
</dbReference>
<dbReference type="RefSeq" id="WP_182458659.1">
    <property type="nucleotide sequence ID" value="NZ_CP059732.1"/>
</dbReference>
<feature type="domain" description="RNA polymerase sigma-70 region 2" evidence="5">
    <location>
        <begin position="51"/>
        <end position="116"/>
    </location>
</feature>
<keyword evidence="8" id="KW-1185">Reference proteome</keyword>
<dbReference type="InterPro" id="IPR014327">
    <property type="entry name" value="RNA_pol_sigma70_bacteroid"/>
</dbReference>
<dbReference type="KEGG" id="sfol:H3H32_25945"/>
<protein>
    <submittedName>
        <fullName evidence="7">RNA polymerase sigma-70 factor</fullName>
    </submittedName>
</protein>
<proteinExistence type="inferred from homology"/>
<dbReference type="InterPro" id="IPR013249">
    <property type="entry name" value="RNA_pol_sigma70_r4_t2"/>
</dbReference>
<dbReference type="AlphaFoldDB" id="A0A7G5GR85"/>
<dbReference type="NCBIfam" id="TIGR02985">
    <property type="entry name" value="Sig70_bacteroi1"/>
    <property type="match status" value="1"/>
</dbReference>
<dbReference type="Pfam" id="PF08281">
    <property type="entry name" value="Sigma70_r4_2"/>
    <property type="match status" value="1"/>
</dbReference>
<dbReference type="NCBIfam" id="TIGR02937">
    <property type="entry name" value="sigma70-ECF"/>
    <property type="match status" value="1"/>
</dbReference>
<dbReference type="InterPro" id="IPR014284">
    <property type="entry name" value="RNA_pol_sigma-70_dom"/>
</dbReference>
<accession>A0A7G5GR85</accession>
<dbReference type="EMBL" id="CP059732">
    <property type="protein sequence ID" value="QMW01377.1"/>
    <property type="molecule type" value="Genomic_DNA"/>
</dbReference>
<evidence type="ECO:0000256" key="1">
    <source>
        <dbReference type="ARBA" id="ARBA00010641"/>
    </source>
</evidence>
<evidence type="ECO:0000313" key="8">
    <source>
        <dbReference type="Proteomes" id="UP000515369"/>
    </source>
</evidence>
<evidence type="ECO:0000256" key="4">
    <source>
        <dbReference type="ARBA" id="ARBA00023163"/>
    </source>
</evidence>
<dbReference type="InterPro" id="IPR013325">
    <property type="entry name" value="RNA_pol_sigma_r2"/>
</dbReference>
<organism evidence="7 8">
    <name type="scientific">Spirosoma foliorum</name>
    <dbReference type="NCBI Taxonomy" id="2710596"/>
    <lineage>
        <taxon>Bacteria</taxon>
        <taxon>Pseudomonadati</taxon>
        <taxon>Bacteroidota</taxon>
        <taxon>Cytophagia</taxon>
        <taxon>Cytophagales</taxon>
        <taxon>Cytophagaceae</taxon>
        <taxon>Spirosoma</taxon>
    </lineage>
</organism>
<dbReference type="InterPro" id="IPR036388">
    <property type="entry name" value="WH-like_DNA-bd_sf"/>
</dbReference>
<dbReference type="Gene3D" id="1.10.10.10">
    <property type="entry name" value="Winged helix-like DNA-binding domain superfamily/Winged helix DNA-binding domain"/>
    <property type="match status" value="1"/>
</dbReference>
<evidence type="ECO:0000256" key="3">
    <source>
        <dbReference type="ARBA" id="ARBA00023082"/>
    </source>
</evidence>
<dbReference type="GO" id="GO:0016987">
    <property type="term" value="F:sigma factor activity"/>
    <property type="evidence" value="ECO:0007669"/>
    <property type="project" value="UniProtKB-KW"/>
</dbReference>
<dbReference type="SUPFAM" id="SSF88659">
    <property type="entry name" value="Sigma3 and sigma4 domains of RNA polymerase sigma factors"/>
    <property type="match status" value="1"/>
</dbReference>
<reference evidence="7 8" key="1">
    <citation type="submission" date="2020-07" db="EMBL/GenBank/DDBJ databases">
        <title>Spirosoma foliorum sp. nov., isolated from the leaves on the Nejang mountain Korea, Republic of.</title>
        <authorList>
            <person name="Ho H."/>
            <person name="Lee Y.-J."/>
            <person name="Nurcahyanto D.-A."/>
            <person name="Kim S.-G."/>
        </authorList>
    </citation>
    <scope>NUCLEOTIDE SEQUENCE [LARGE SCALE GENOMIC DNA]</scope>
    <source>
        <strain evidence="7 8">PL0136</strain>
    </source>
</reference>